<gene>
    <name evidence="10" type="primary">dnaE</name>
    <name evidence="10" type="ORF">E2488_12020</name>
</gene>
<dbReference type="InterPro" id="IPR029460">
    <property type="entry name" value="DNAPol_HHH"/>
</dbReference>
<evidence type="ECO:0000256" key="2">
    <source>
        <dbReference type="ARBA" id="ARBA00019114"/>
    </source>
</evidence>
<dbReference type="SMART" id="SM00481">
    <property type="entry name" value="POLIIIAc"/>
    <property type="match status" value="1"/>
</dbReference>
<dbReference type="InterPro" id="IPR004013">
    <property type="entry name" value="PHP_dom"/>
</dbReference>
<dbReference type="InterPro" id="IPR036397">
    <property type="entry name" value="RNaseH_sf"/>
</dbReference>
<dbReference type="OrthoDB" id="9803237at2"/>
<dbReference type="Gene3D" id="3.30.420.10">
    <property type="entry name" value="Ribonuclease H-like superfamily/Ribonuclease H"/>
    <property type="match status" value="1"/>
</dbReference>
<accession>A0A4Y8AQ41</accession>
<dbReference type="GO" id="GO:0008408">
    <property type="term" value="F:3'-5' exonuclease activity"/>
    <property type="evidence" value="ECO:0007669"/>
    <property type="project" value="InterPro"/>
</dbReference>
<name>A0A4Y8AQ41_9FLAO</name>
<dbReference type="NCBIfam" id="NF004226">
    <property type="entry name" value="PRK05673.1"/>
    <property type="match status" value="1"/>
</dbReference>
<feature type="domain" description="Polymerase/histidinol phosphatase N-terminal" evidence="9">
    <location>
        <begin position="259"/>
        <end position="345"/>
    </location>
</feature>
<dbReference type="InterPro" id="IPR041931">
    <property type="entry name" value="DNA_pol3_alpha_thumb_dom"/>
</dbReference>
<dbReference type="InterPro" id="IPR040982">
    <property type="entry name" value="DNA_pol3_finger"/>
</dbReference>
<keyword evidence="4 10" id="KW-0548">Nucleotidyltransferase</keyword>
<dbReference type="Gene3D" id="1.10.10.1600">
    <property type="entry name" value="Bacterial DNA polymerase III alpha subunit, thumb domain"/>
    <property type="match status" value="1"/>
</dbReference>
<evidence type="ECO:0000256" key="5">
    <source>
        <dbReference type="ARBA" id="ARBA00022705"/>
    </source>
</evidence>
<organism evidence="10 11">
    <name type="scientific">Gramella jeungdoensis</name>
    <dbReference type="NCBI Taxonomy" id="708091"/>
    <lineage>
        <taxon>Bacteria</taxon>
        <taxon>Pseudomonadati</taxon>
        <taxon>Bacteroidota</taxon>
        <taxon>Flavobacteriia</taxon>
        <taxon>Flavobacteriales</taxon>
        <taxon>Flavobacteriaceae</taxon>
        <taxon>Christiangramia</taxon>
    </lineage>
</organism>
<dbReference type="InterPro" id="IPR012337">
    <property type="entry name" value="RNaseH-like_sf"/>
</dbReference>
<evidence type="ECO:0000256" key="1">
    <source>
        <dbReference type="ARBA" id="ARBA00012417"/>
    </source>
</evidence>
<dbReference type="Pfam" id="PF07733">
    <property type="entry name" value="DNA_pol3_alpha"/>
    <property type="match status" value="1"/>
</dbReference>
<dbReference type="NCBIfam" id="TIGR00594">
    <property type="entry name" value="polc"/>
    <property type="match status" value="1"/>
</dbReference>
<dbReference type="Pfam" id="PF17657">
    <property type="entry name" value="DNA_pol3_finger"/>
    <property type="match status" value="1"/>
</dbReference>
<comment type="caution">
    <text evidence="10">The sequence shown here is derived from an EMBL/GenBank/DDBJ whole genome shotgun (WGS) entry which is preliminary data.</text>
</comment>
<proteinExistence type="predicted"/>
<evidence type="ECO:0000259" key="9">
    <source>
        <dbReference type="SMART" id="SM00481"/>
    </source>
</evidence>
<evidence type="ECO:0000256" key="3">
    <source>
        <dbReference type="ARBA" id="ARBA00022679"/>
    </source>
</evidence>
<evidence type="ECO:0000259" key="8">
    <source>
        <dbReference type="SMART" id="SM00479"/>
    </source>
</evidence>
<keyword evidence="5" id="KW-0235">DNA replication</keyword>
<dbReference type="Pfam" id="PF14579">
    <property type="entry name" value="HHH_6"/>
    <property type="match status" value="1"/>
</dbReference>
<dbReference type="Pfam" id="PF02811">
    <property type="entry name" value="PHP"/>
    <property type="match status" value="1"/>
</dbReference>
<dbReference type="EC" id="2.7.7.7" evidence="1"/>
<keyword evidence="6" id="KW-0239">DNA-directed DNA polymerase</keyword>
<dbReference type="InterPro" id="IPR003141">
    <property type="entry name" value="Pol/His_phosphatase_N"/>
</dbReference>
<dbReference type="Gene3D" id="1.10.150.870">
    <property type="match status" value="1"/>
</dbReference>
<dbReference type="PANTHER" id="PTHR32294">
    <property type="entry name" value="DNA POLYMERASE III SUBUNIT ALPHA"/>
    <property type="match status" value="1"/>
</dbReference>
<keyword evidence="11" id="KW-1185">Reference proteome</keyword>
<sequence length="1458" mass="166064">MFLIFDTETTGLPKKWNAPITDTDNWPRCVQIAWQLHNEYGELIDQQDYLIKPEGYNIPYDAEQIHGISTQLAKEKGEDLEKVLYLFNEVLSKSKFVVGQNVKFDLNIMGCEYFRKEVATTLDKLPVLDTCTETTATLCQIPGGRGGKFKLPTLTELHQYLFKTPFAEAHNATADVEATTRCFLELIRRRVYTKEELDVPADYFLNFDAKNPNTIDVIGLTHANLKKESKRLKKQHVEKTNIATPSTATIKDLENTDFAHLHCHSQFSILQSTSSVSNLINSAIKFNMPAVAITDTGNMMGAYYFVSEAIAHNTKVEKFNKNLKEGETPKLPIKPILGCEFNVCENHLDKSHKDNGYQIVILAKNKNGYHNLAKMSSISHTDGFYYVPRIDKKIISEYKEDLIVLSGNLYGEIPSKILNVGENQAEESLIWWKEQFENDFYLEVMRHNQENENHVNKVLIEFSKKHDIKLIATNNTFYTREDEAEAHDVLLCVKDGEKMATPKGRGRGFRYGLPNNQYYFKSQDEMKSLFKDLPEAITNIQEIVDQIEVYTLKRDVLLPKFDIPQEFVDPEDARDGGVRGENAYLKHLTFEGAKIRYGDELDESTKERLDFELSIIKKTGYPGYFLIVWDFILEARKMDVSVGPGRGSAAGSAVAYCLWITNIDPIKYDLLFERFLNPDRVSLPDIDIDFDDEGRQKVIDFVIDKYGASQVAQIITYGTMAAKSSIRDTARALDLPLHEADRIAKLIPGLKLQNIFGEDPKSIAKVKGLRAEELEKVEELRRLSEGSNLEAKTINQARALEGSVRNTGTHACGVIITPEKITNLIPVSTAKDSDMYVTQFDNNVVESAGLLKMDFLGLKTLTLIKDTVKIIKAIHNIDLVPDDFPLDDQKTYELFQKGETIGVFQYESPGMQKHMKSLKPTEFADLIAMNALYRPGPMEYIPLFIMRKHGEEEIEYDLPEMEEHLQETYGVTVYQEQVMLLSQKLAGFSKGDADMLRKAMGKKIFSLLEELKPKFIEGGKKNNHPEEKLEKVWKDWEAFAAYAFNKSHSTCYAYIAYQTAYLKAHYPAEYMASVLSNNMNDIKQITFFMEECKRAGIPVLGPDVNESYYKFAVNKEGAIRFGMGAIKGVGAAAVDAIVEERKNNGPYTSIFDITKRVDLRACNKKAFDGLAMAGGLDSFKNVHRAQYYQLDEKGVTFIERAIRYGNKYQENKNSAQVSLFGEASEVQFPEPEIPYAEKWGMMEALSKEKELVGIYISGHPLDDFKNEIKYFCSTPVSIFKEDLNKYVGSNFAFAGILTDVQHRVSQNGNEWASFVVQDFGDSHEFRIFKDAYLNFKPYLYENAFRQIKVNIAPGWRNKDGKIGEPRINFTGIQILQDVLEKQSKKITLQLDINQVNETKISEISKILKQNEGSIPVDFTVFDLKDKIKLNLHSRSVKVNVTNEFLKILKDEKLRFKLN</sequence>
<protein>
    <recommendedName>
        <fullName evidence="2">DNA polymerase III subunit alpha</fullName>
        <ecNumber evidence="1">2.7.7.7</ecNumber>
    </recommendedName>
</protein>
<dbReference type="SUPFAM" id="SSF53098">
    <property type="entry name" value="Ribonuclease H-like"/>
    <property type="match status" value="1"/>
</dbReference>
<dbReference type="Pfam" id="PF00929">
    <property type="entry name" value="RNase_T"/>
    <property type="match status" value="1"/>
</dbReference>
<reference evidence="10 11" key="1">
    <citation type="journal article" date="2011" name="J. Microbiol.">
        <title>Gramella jeungdoensis sp. nov., isolated from a solar saltern in Korea.</title>
        <authorList>
            <person name="Joung Y."/>
            <person name="Kim H."/>
            <person name="Jang T."/>
            <person name="Ahn T.S."/>
            <person name="Joh K."/>
        </authorList>
    </citation>
    <scope>NUCLEOTIDE SEQUENCE [LARGE SCALE GENOMIC DNA]</scope>
    <source>
        <strain evidence="10 11">KCTC 23123</strain>
    </source>
</reference>
<dbReference type="InterPro" id="IPR004805">
    <property type="entry name" value="DnaE2/DnaE/PolC"/>
</dbReference>
<keyword evidence="3 10" id="KW-0808">Transferase</keyword>
<comment type="catalytic activity">
    <reaction evidence="7">
        <text>DNA(n) + a 2'-deoxyribonucleoside 5'-triphosphate = DNA(n+1) + diphosphate</text>
        <dbReference type="Rhea" id="RHEA:22508"/>
        <dbReference type="Rhea" id="RHEA-COMP:17339"/>
        <dbReference type="Rhea" id="RHEA-COMP:17340"/>
        <dbReference type="ChEBI" id="CHEBI:33019"/>
        <dbReference type="ChEBI" id="CHEBI:61560"/>
        <dbReference type="ChEBI" id="CHEBI:173112"/>
        <dbReference type="EC" id="2.7.7.7"/>
    </reaction>
</comment>
<evidence type="ECO:0000313" key="11">
    <source>
        <dbReference type="Proteomes" id="UP000298517"/>
    </source>
</evidence>
<dbReference type="EMBL" id="SNQI01000004">
    <property type="protein sequence ID" value="TEW72915.1"/>
    <property type="molecule type" value="Genomic_DNA"/>
</dbReference>
<dbReference type="Gene3D" id="3.20.20.140">
    <property type="entry name" value="Metal-dependent hydrolases"/>
    <property type="match status" value="1"/>
</dbReference>
<evidence type="ECO:0000256" key="7">
    <source>
        <dbReference type="ARBA" id="ARBA00049244"/>
    </source>
</evidence>
<feature type="domain" description="Exonuclease" evidence="8">
    <location>
        <begin position="1"/>
        <end position="192"/>
    </location>
</feature>
<dbReference type="RefSeq" id="WP_134248619.1">
    <property type="nucleotide sequence ID" value="NZ_SNQI01000004.1"/>
</dbReference>
<dbReference type="PANTHER" id="PTHR32294:SF0">
    <property type="entry name" value="DNA POLYMERASE III SUBUNIT ALPHA"/>
    <property type="match status" value="1"/>
</dbReference>
<dbReference type="InterPro" id="IPR011708">
    <property type="entry name" value="DNA_pol3_alpha_NTPase_dom"/>
</dbReference>
<dbReference type="GO" id="GO:0003887">
    <property type="term" value="F:DNA-directed DNA polymerase activity"/>
    <property type="evidence" value="ECO:0007669"/>
    <property type="project" value="UniProtKB-KW"/>
</dbReference>
<dbReference type="GO" id="GO:0006260">
    <property type="term" value="P:DNA replication"/>
    <property type="evidence" value="ECO:0007669"/>
    <property type="project" value="UniProtKB-KW"/>
</dbReference>
<evidence type="ECO:0000313" key="10">
    <source>
        <dbReference type="EMBL" id="TEW72915.1"/>
    </source>
</evidence>
<dbReference type="SMART" id="SM00479">
    <property type="entry name" value="EXOIII"/>
    <property type="match status" value="1"/>
</dbReference>
<dbReference type="CDD" id="cd06127">
    <property type="entry name" value="DEDDh"/>
    <property type="match status" value="1"/>
</dbReference>
<dbReference type="InterPro" id="IPR013520">
    <property type="entry name" value="Ribonucl_H"/>
</dbReference>
<evidence type="ECO:0000256" key="6">
    <source>
        <dbReference type="ARBA" id="ARBA00022932"/>
    </source>
</evidence>
<dbReference type="CDD" id="cd04485">
    <property type="entry name" value="DnaE_OBF"/>
    <property type="match status" value="1"/>
</dbReference>
<evidence type="ECO:0000256" key="4">
    <source>
        <dbReference type="ARBA" id="ARBA00022695"/>
    </source>
</evidence>
<dbReference type="GO" id="GO:0003676">
    <property type="term" value="F:nucleic acid binding"/>
    <property type="evidence" value="ECO:0007669"/>
    <property type="project" value="InterPro"/>
</dbReference>
<dbReference type="Proteomes" id="UP000298517">
    <property type="component" value="Unassembled WGS sequence"/>
</dbReference>